<sequence>MAVNKRLTIIGIVVLCAVVGAIVGVLVATKSDSSSTSSEESANSNDSTSSGGTGGTSSSTSKKSSNSSTGSNSVTATVTSDPTSVAAFAIGDWGTTVTKDSCCTRSKTFNNFDVVAEDVVSSLMNTQAGETDVKPKAILSHV</sequence>
<dbReference type="InParanoid" id="D0P3Q7"/>
<evidence type="ECO:0000256" key="2">
    <source>
        <dbReference type="SAM" id="Phobius"/>
    </source>
</evidence>
<dbReference type="Proteomes" id="UP000006643">
    <property type="component" value="Unassembled WGS sequence"/>
</dbReference>
<keyword evidence="2" id="KW-0812">Transmembrane</keyword>
<reference evidence="4" key="1">
    <citation type="journal article" date="2009" name="Nature">
        <title>Genome sequence and analysis of the Irish potato famine pathogen Phytophthora infestans.</title>
        <authorList>
            <consortium name="The Broad Institute Genome Sequencing Platform"/>
            <person name="Haas B.J."/>
            <person name="Kamoun S."/>
            <person name="Zody M.C."/>
            <person name="Jiang R.H."/>
            <person name="Handsaker R.E."/>
            <person name="Cano L.M."/>
            <person name="Grabherr M."/>
            <person name="Kodira C.D."/>
            <person name="Raffaele S."/>
            <person name="Torto-Alalibo T."/>
            <person name="Bozkurt T.O."/>
            <person name="Ah-Fong A.M."/>
            <person name="Alvarado L."/>
            <person name="Anderson V.L."/>
            <person name="Armstrong M.R."/>
            <person name="Avrova A."/>
            <person name="Baxter L."/>
            <person name="Beynon J."/>
            <person name="Boevink P.C."/>
            <person name="Bollmann S.R."/>
            <person name="Bos J.I."/>
            <person name="Bulone V."/>
            <person name="Cai G."/>
            <person name="Cakir C."/>
            <person name="Carrington J.C."/>
            <person name="Chawner M."/>
            <person name="Conti L."/>
            <person name="Costanzo S."/>
            <person name="Ewan R."/>
            <person name="Fahlgren N."/>
            <person name="Fischbach M.A."/>
            <person name="Fugelstad J."/>
            <person name="Gilroy E.M."/>
            <person name="Gnerre S."/>
            <person name="Green P.J."/>
            <person name="Grenville-Briggs L.J."/>
            <person name="Griffith J."/>
            <person name="Grunwald N.J."/>
            <person name="Horn K."/>
            <person name="Horner N.R."/>
            <person name="Hu C.H."/>
            <person name="Huitema E."/>
            <person name="Jeong D.H."/>
            <person name="Jones A.M."/>
            <person name="Jones J.D."/>
            <person name="Jones R.W."/>
            <person name="Karlsson E.K."/>
            <person name="Kunjeti S.G."/>
            <person name="Lamour K."/>
            <person name="Liu Z."/>
            <person name="Ma L."/>
            <person name="Maclean D."/>
            <person name="Chibucos M.C."/>
            <person name="McDonald H."/>
            <person name="McWalters J."/>
            <person name="Meijer H.J."/>
            <person name="Morgan W."/>
            <person name="Morris P.F."/>
            <person name="Munro C.A."/>
            <person name="O'Neill K."/>
            <person name="Ospina-Giraldo M."/>
            <person name="Pinzon A."/>
            <person name="Pritchard L."/>
            <person name="Ramsahoye B."/>
            <person name="Ren Q."/>
            <person name="Restrepo S."/>
            <person name="Roy S."/>
            <person name="Sadanandom A."/>
            <person name="Savidor A."/>
            <person name="Schornack S."/>
            <person name="Schwartz D.C."/>
            <person name="Schumann U.D."/>
            <person name="Schwessinger B."/>
            <person name="Seyer L."/>
            <person name="Sharpe T."/>
            <person name="Silvar C."/>
            <person name="Song J."/>
            <person name="Studholme D.J."/>
            <person name="Sykes S."/>
            <person name="Thines M."/>
            <person name="van de Vondervoort P.J."/>
            <person name="Phuntumart V."/>
            <person name="Wawra S."/>
            <person name="Weide R."/>
            <person name="Win J."/>
            <person name="Young C."/>
            <person name="Zhou S."/>
            <person name="Fry W."/>
            <person name="Meyers B.C."/>
            <person name="van West P."/>
            <person name="Ristaino J."/>
            <person name="Govers F."/>
            <person name="Birch P.R."/>
            <person name="Whisson S.C."/>
            <person name="Judelson H.S."/>
            <person name="Nusbaum C."/>
        </authorList>
    </citation>
    <scope>NUCLEOTIDE SEQUENCE [LARGE SCALE GENOMIC DNA]</scope>
    <source>
        <strain evidence="4">T30-4</strain>
    </source>
</reference>
<dbReference type="OrthoDB" id="411211at2759"/>
<dbReference type="AlphaFoldDB" id="D0P3Q7"/>
<dbReference type="OMA" id="ANVMNQQ"/>
<proteinExistence type="predicted"/>
<dbReference type="HOGENOM" id="CLU_140781_0_0_1"/>
<keyword evidence="2" id="KW-0472">Membrane</keyword>
<protein>
    <submittedName>
        <fullName evidence="3">Uncharacterized protein</fullName>
    </submittedName>
</protein>
<evidence type="ECO:0000313" key="3">
    <source>
        <dbReference type="EMBL" id="EEY60710.1"/>
    </source>
</evidence>
<feature type="region of interest" description="Disordered" evidence="1">
    <location>
        <begin position="33"/>
        <end position="78"/>
    </location>
</feature>
<name>D0P3Q7_PHYIT</name>
<feature type="transmembrane region" description="Helical" evidence="2">
    <location>
        <begin position="7"/>
        <end position="28"/>
    </location>
</feature>
<keyword evidence="4" id="KW-1185">Reference proteome</keyword>
<dbReference type="eggNOG" id="KOG2679">
    <property type="taxonomic scope" value="Eukaryota"/>
</dbReference>
<evidence type="ECO:0000256" key="1">
    <source>
        <dbReference type="SAM" id="MobiDB-lite"/>
    </source>
</evidence>
<gene>
    <name evidence="3" type="ORF">PITG_21480</name>
</gene>
<dbReference type="KEGG" id="pif:PITG_21480"/>
<dbReference type="EMBL" id="DS028409">
    <property type="protein sequence ID" value="EEY60710.1"/>
    <property type="molecule type" value="Genomic_DNA"/>
</dbReference>
<accession>D0P3Q7</accession>
<evidence type="ECO:0000313" key="4">
    <source>
        <dbReference type="Proteomes" id="UP000006643"/>
    </source>
</evidence>
<dbReference type="RefSeq" id="XP_002895064.1">
    <property type="nucleotide sequence ID" value="XM_002895018.1"/>
</dbReference>
<keyword evidence="2" id="KW-1133">Transmembrane helix</keyword>
<dbReference type="VEuPathDB" id="FungiDB:PITG_21480"/>
<dbReference type="GeneID" id="9466659"/>
<organism evidence="3 4">
    <name type="scientific">Phytophthora infestans (strain T30-4)</name>
    <name type="common">Potato late blight agent</name>
    <dbReference type="NCBI Taxonomy" id="403677"/>
    <lineage>
        <taxon>Eukaryota</taxon>
        <taxon>Sar</taxon>
        <taxon>Stramenopiles</taxon>
        <taxon>Oomycota</taxon>
        <taxon>Peronosporomycetes</taxon>
        <taxon>Peronosporales</taxon>
        <taxon>Peronosporaceae</taxon>
        <taxon>Phytophthora</taxon>
    </lineage>
</organism>